<gene>
    <name evidence="3" type="primary">iorB</name>
    <name evidence="3" type="ORF">CaldiYA01_10130</name>
</gene>
<dbReference type="InterPro" id="IPR052198">
    <property type="entry name" value="IorB_Oxidoreductase"/>
</dbReference>
<evidence type="ECO:0000259" key="2">
    <source>
        <dbReference type="Pfam" id="PF01558"/>
    </source>
</evidence>
<evidence type="ECO:0000313" key="4">
    <source>
        <dbReference type="Proteomes" id="UP000663623"/>
    </source>
</evidence>
<evidence type="ECO:0000256" key="1">
    <source>
        <dbReference type="ARBA" id="ARBA00023002"/>
    </source>
</evidence>
<dbReference type="Proteomes" id="UP000663623">
    <property type="component" value="Chromosome"/>
</dbReference>
<dbReference type="InterPro" id="IPR002869">
    <property type="entry name" value="Pyrv_flavodox_OxRed_cen"/>
</dbReference>
<feature type="domain" description="Pyruvate/ketoisovalerate oxidoreductase catalytic" evidence="2">
    <location>
        <begin position="13"/>
        <end position="188"/>
    </location>
</feature>
<proteinExistence type="predicted"/>
<dbReference type="InterPro" id="IPR019752">
    <property type="entry name" value="Pyrv/ketoisovalerate_OxRed_cat"/>
</dbReference>
<dbReference type="NCBIfam" id="NF005325">
    <property type="entry name" value="PRK06853.1-5"/>
    <property type="match status" value="1"/>
</dbReference>
<dbReference type="SUPFAM" id="SSF53323">
    <property type="entry name" value="Pyruvate-ferredoxin oxidoreductase, PFOR, domain III"/>
    <property type="match status" value="1"/>
</dbReference>
<sequence>MKKNINILVVGVGGQGNILFSKILGEVLLNAGNDVKISEVHGMAQRGGSVVTYVKAGEKVFSPLVDRAEADYILAFEKLESLRWLEFLKDNGILIYSDYEIPPLSVITGAYEYPDVEKILQTVGVKACRVEVKKLLSQLGNSRVQNTLMLGFFSRFLDIDEALFKKSIERNVKKEFIEINLKAFELGRRIEMCEVEK</sequence>
<dbReference type="EMBL" id="AP024480">
    <property type="protein sequence ID" value="BCS81053.1"/>
    <property type="molecule type" value="Genomic_DNA"/>
</dbReference>
<evidence type="ECO:0000313" key="3">
    <source>
        <dbReference type="EMBL" id="BCS81053.1"/>
    </source>
</evidence>
<keyword evidence="1" id="KW-0560">Oxidoreductase</keyword>
<dbReference type="Gene3D" id="3.40.920.10">
    <property type="entry name" value="Pyruvate-ferredoxin oxidoreductase, PFOR, domain III"/>
    <property type="match status" value="1"/>
</dbReference>
<reference evidence="3 4" key="1">
    <citation type="submission" date="2021-02" db="EMBL/GenBank/DDBJ databases">
        <title>Nitrogen-fixing ability and nitrogen fixation related genes of thermophilic fermentative bacteria in the genus Caldicellulosiruptor.</title>
        <authorList>
            <person name="Chen Y."/>
            <person name="Nishihara A."/>
            <person name="Haruta S."/>
        </authorList>
    </citation>
    <scope>NUCLEOTIDE SEQUENCE [LARGE SCALE GENOMIC DNA]</scope>
    <source>
        <strain evidence="3 4">YA01</strain>
    </source>
</reference>
<accession>A0ABM7NLS2</accession>
<dbReference type="PANTHER" id="PTHR43854:SF1">
    <property type="entry name" value="INDOLEPYRUVATE OXIDOREDUCTASE SUBUNIT IORB"/>
    <property type="match status" value="1"/>
</dbReference>
<dbReference type="PANTHER" id="PTHR43854">
    <property type="entry name" value="INDOLEPYRUVATE OXIDOREDUCTASE SUBUNIT IORB"/>
    <property type="match status" value="1"/>
</dbReference>
<keyword evidence="4" id="KW-1185">Reference proteome</keyword>
<name>A0ABM7NLS2_9FIRM</name>
<organism evidence="3 4">
    <name type="scientific">Caldicellulosiruptor diazotrophicus</name>
    <dbReference type="NCBI Taxonomy" id="2806205"/>
    <lineage>
        <taxon>Bacteria</taxon>
        <taxon>Bacillati</taxon>
        <taxon>Bacillota</taxon>
        <taxon>Bacillota incertae sedis</taxon>
        <taxon>Caldicellulosiruptorales</taxon>
        <taxon>Caldicellulosiruptoraceae</taxon>
        <taxon>Caldicellulosiruptor</taxon>
    </lineage>
</organism>
<dbReference type="Pfam" id="PF01558">
    <property type="entry name" value="POR"/>
    <property type="match status" value="1"/>
</dbReference>
<dbReference type="RefSeq" id="WP_207182149.1">
    <property type="nucleotide sequence ID" value="NZ_AP024480.1"/>
</dbReference>
<protein>
    <submittedName>
        <fullName evidence="3">Indolepyruvate oxidoreductase</fullName>
    </submittedName>
</protein>